<comment type="caution">
    <text evidence="2">The sequence shown here is derived from an EMBL/GenBank/DDBJ whole genome shotgun (WGS) entry which is preliminary data.</text>
</comment>
<evidence type="ECO:0000313" key="3">
    <source>
        <dbReference type="Proteomes" id="UP001303473"/>
    </source>
</evidence>
<keyword evidence="1" id="KW-0812">Transmembrane</keyword>
<reference evidence="3" key="1">
    <citation type="journal article" date="2023" name="Mol. Phylogenet. Evol.">
        <title>Genome-scale phylogeny and comparative genomics of the fungal order Sordariales.</title>
        <authorList>
            <person name="Hensen N."/>
            <person name="Bonometti L."/>
            <person name="Westerberg I."/>
            <person name="Brannstrom I.O."/>
            <person name="Guillou S."/>
            <person name="Cros-Aarteil S."/>
            <person name="Calhoun S."/>
            <person name="Haridas S."/>
            <person name="Kuo A."/>
            <person name="Mondo S."/>
            <person name="Pangilinan J."/>
            <person name="Riley R."/>
            <person name="LaButti K."/>
            <person name="Andreopoulos B."/>
            <person name="Lipzen A."/>
            <person name="Chen C."/>
            <person name="Yan M."/>
            <person name="Daum C."/>
            <person name="Ng V."/>
            <person name="Clum A."/>
            <person name="Steindorff A."/>
            <person name="Ohm R.A."/>
            <person name="Martin F."/>
            <person name="Silar P."/>
            <person name="Natvig D.O."/>
            <person name="Lalanne C."/>
            <person name="Gautier V."/>
            <person name="Ament-Velasquez S.L."/>
            <person name="Kruys A."/>
            <person name="Hutchinson M.I."/>
            <person name="Powell A.J."/>
            <person name="Barry K."/>
            <person name="Miller A.N."/>
            <person name="Grigoriev I.V."/>
            <person name="Debuchy R."/>
            <person name="Gladieux P."/>
            <person name="Hiltunen Thoren M."/>
            <person name="Johannesson H."/>
        </authorList>
    </citation>
    <scope>NUCLEOTIDE SEQUENCE [LARGE SCALE GENOMIC DNA]</scope>
    <source>
        <strain evidence="3">CBS 340.73</strain>
    </source>
</reference>
<dbReference type="EMBL" id="MU853894">
    <property type="protein sequence ID" value="KAK3936098.1"/>
    <property type="molecule type" value="Genomic_DNA"/>
</dbReference>
<gene>
    <name evidence="2" type="ORF">QBC46DRAFT_37155</name>
</gene>
<sequence>MENGSGNHQRGATTPDATFDDLPWYRWWVLQQVRNQPQRLLLSLPDVKSVEDFDNWATKHFLPLWQKTRELVLSPARHSIDSIADRLVELGFIATADHYEGEQSAKDLVFSILGWQTMLYRPNFKSVPTERPGYDIVDETEGYLGQAVTRTSLDPFSDASALRLPNFLREYEMILPPRHYAAFPDEDDIAFFKQNKLVTAKEMNAHVLAKVCGVRFQWVDSLACHLELDRQSRTIFLYRYPSFCLSGLRQSNEARDEKNSLKIGGSMLHRFAFEDAEPLDQYTHWAREEDVTELLQEVLLSYRLLFGQSKRSRVLFRNTRPFKGVSREGEDSLLSQLCGDKRFALYPLVERQEYRYDQDFPHLQGKLALLAAFASSKKPRSLRHLWLDKRDTTAWLTFWSVVIFGSIGTLLGILQTVFSMLQYVAAVQQKG</sequence>
<proteinExistence type="predicted"/>
<name>A0AAN6N1H2_9PEZI</name>
<keyword evidence="1" id="KW-1133">Transmembrane helix</keyword>
<keyword evidence="3" id="KW-1185">Reference proteome</keyword>
<accession>A0AAN6N1H2</accession>
<dbReference type="Proteomes" id="UP001303473">
    <property type="component" value="Unassembled WGS sequence"/>
</dbReference>
<protein>
    <submittedName>
        <fullName evidence="2">Uncharacterized protein</fullName>
    </submittedName>
</protein>
<evidence type="ECO:0000256" key="1">
    <source>
        <dbReference type="SAM" id="Phobius"/>
    </source>
</evidence>
<organism evidence="2 3">
    <name type="scientific">Diplogelasinospora grovesii</name>
    <dbReference type="NCBI Taxonomy" id="303347"/>
    <lineage>
        <taxon>Eukaryota</taxon>
        <taxon>Fungi</taxon>
        <taxon>Dikarya</taxon>
        <taxon>Ascomycota</taxon>
        <taxon>Pezizomycotina</taxon>
        <taxon>Sordariomycetes</taxon>
        <taxon>Sordariomycetidae</taxon>
        <taxon>Sordariales</taxon>
        <taxon>Diplogelasinosporaceae</taxon>
        <taxon>Diplogelasinospora</taxon>
    </lineage>
</organism>
<keyword evidence="1" id="KW-0472">Membrane</keyword>
<evidence type="ECO:0000313" key="2">
    <source>
        <dbReference type="EMBL" id="KAK3936098.1"/>
    </source>
</evidence>
<feature type="transmembrane region" description="Helical" evidence="1">
    <location>
        <begin position="394"/>
        <end position="414"/>
    </location>
</feature>
<dbReference type="AlphaFoldDB" id="A0AAN6N1H2"/>